<evidence type="ECO:0000256" key="1">
    <source>
        <dbReference type="ARBA" id="ARBA00004245"/>
    </source>
</evidence>
<keyword evidence="2" id="KW-0963">Cytoplasm</keyword>
<feature type="region of interest" description="Disordered" evidence="10">
    <location>
        <begin position="59"/>
        <end position="89"/>
    </location>
</feature>
<dbReference type="SUPFAM" id="SSF49265">
    <property type="entry name" value="Fibronectin type III"/>
    <property type="match status" value="1"/>
</dbReference>
<dbReference type="Gene3D" id="2.60.40.10">
    <property type="entry name" value="Immunoglobulins"/>
    <property type="match status" value="1"/>
</dbReference>
<evidence type="ECO:0000313" key="14">
    <source>
        <dbReference type="Ensembl" id="ENSUAMP00000031602.1"/>
    </source>
</evidence>
<evidence type="ECO:0000256" key="9">
    <source>
        <dbReference type="PROSITE-ProRule" id="PRU00175"/>
    </source>
</evidence>
<evidence type="ECO:0000259" key="11">
    <source>
        <dbReference type="PROSITE" id="PS50089"/>
    </source>
</evidence>
<reference evidence="15" key="1">
    <citation type="submission" date="2016-06" db="EMBL/GenBank/DDBJ databases">
        <title>De novo assembly and RNA-Seq shows season-dependent expression and editing in black bear kidneys.</title>
        <authorList>
            <person name="Korstanje R."/>
            <person name="Srivastava A."/>
            <person name="Sarsani V.K."/>
            <person name="Sheehan S.M."/>
            <person name="Seger R.L."/>
            <person name="Barter M.E."/>
            <person name="Lindqvist C."/>
            <person name="Brody L.C."/>
            <person name="Mullikin J.C."/>
        </authorList>
    </citation>
    <scope>NUCLEOTIDE SEQUENCE [LARGE SCALE GENOMIC DNA]</scope>
</reference>
<dbReference type="InterPro" id="IPR017907">
    <property type="entry name" value="Znf_RING_CS"/>
</dbReference>
<evidence type="ECO:0000256" key="6">
    <source>
        <dbReference type="ARBA" id="ARBA00022833"/>
    </source>
</evidence>
<dbReference type="Pfam" id="PF18568">
    <property type="entry name" value="COS"/>
    <property type="match status" value="1"/>
</dbReference>
<evidence type="ECO:0000313" key="15">
    <source>
        <dbReference type="Proteomes" id="UP000291022"/>
    </source>
</evidence>
<keyword evidence="6" id="KW-0862">Zinc</keyword>
<keyword evidence="4" id="KW-0677">Repeat</keyword>
<feature type="compositionally biased region" description="Low complexity" evidence="10">
    <location>
        <begin position="67"/>
        <end position="77"/>
    </location>
</feature>
<comment type="subcellular location">
    <subcellularLocation>
        <location evidence="1">Cytoplasm</location>
        <location evidence="1">Cytoskeleton</location>
    </subcellularLocation>
</comment>
<gene>
    <name evidence="14" type="primary">TRIM36</name>
</gene>
<dbReference type="SUPFAM" id="SSF57850">
    <property type="entry name" value="RING/U-box"/>
    <property type="match status" value="1"/>
</dbReference>
<dbReference type="GO" id="GO:0005856">
    <property type="term" value="C:cytoskeleton"/>
    <property type="evidence" value="ECO:0007669"/>
    <property type="project" value="UniProtKB-SubCell"/>
</dbReference>
<dbReference type="InterPro" id="IPR050617">
    <property type="entry name" value="E3_ligase_FN3/SPRY"/>
</dbReference>
<evidence type="ECO:0000259" key="13">
    <source>
        <dbReference type="PROSITE" id="PS51262"/>
    </source>
</evidence>
<accession>A0A452SGN2</accession>
<dbReference type="PROSITE" id="PS00518">
    <property type="entry name" value="ZF_RING_1"/>
    <property type="match status" value="1"/>
</dbReference>
<dbReference type="GO" id="GO:0005886">
    <property type="term" value="C:plasma membrane"/>
    <property type="evidence" value="ECO:0007669"/>
    <property type="project" value="Ensembl"/>
</dbReference>
<feature type="domain" description="Fibronectin type-III" evidence="12">
    <location>
        <begin position="386"/>
        <end position="478"/>
    </location>
</feature>
<dbReference type="SMART" id="SM00184">
    <property type="entry name" value="RING"/>
    <property type="match status" value="1"/>
</dbReference>
<dbReference type="GO" id="GO:0070507">
    <property type="term" value="P:regulation of microtubule cytoskeleton organization"/>
    <property type="evidence" value="ECO:0007669"/>
    <property type="project" value="Ensembl"/>
</dbReference>
<keyword evidence="3" id="KW-0479">Metal-binding</keyword>
<dbReference type="InterPro" id="IPR036116">
    <property type="entry name" value="FN3_sf"/>
</dbReference>
<keyword evidence="7" id="KW-0175">Coiled coil</keyword>
<evidence type="ECO:0000256" key="2">
    <source>
        <dbReference type="ARBA" id="ARBA00022490"/>
    </source>
</evidence>
<dbReference type="Proteomes" id="UP000291022">
    <property type="component" value="Unassembled WGS sequence"/>
</dbReference>
<dbReference type="GO" id="GO:0004842">
    <property type="term" value="F:ubiquitin-protein transferase activity"/>
    <property type="evidence" value="ECO:0007669"/>
    <property type="project" value="TreeGrafter"/>
</dbReference>
<dbReference type="STRING" id="9643.ENSUAMP00000031602"/>
<dbReference type="CDD" id="cd19848">
    <property type="entry name" value="Bbox1_TRIM36_C-I"/>
    <property type="match status" value="1"/>
</dbReference>
<dbReference type="InterPro" id="IPR013083">
    <property type="entry name" value="Znf_RING/FYVE/PHD"/>
</dbReference>
<keyword evidence="5 9" id="KW-0863">Zinc-finger</keyword>
<dbReference type="Gene3D" id="3.30.160.60">
    <property type="entry name" value="Classic Zinc Finger"/>
    <property type="match status" value="1"/>
</dbReference>
<evidence type="ECO:0000256" key="8">
    <source>
        <dbReference type="ARBA" id="ARBA00023212"/>
    </source>
</evidence>
<keyword evidence="8" id="KW-0206">Cytoskeleton</keyword>
<dbReference type="PROSITE" id="PS50089">
    <property type="entry name" value="ZF_RING_2"/>
    <property type="match status" value="1"/>
</dbReference>
<dbReference type="PANTHER" id="PTHR24099">
    <property type="entry name" value="E3 UBIQUITIN-PROTEIN LIGASE TRIM36-RELATED"/>
    <property type="match status" value="1"/>
</dbReference>
<dbReference type="CDD" id="cd16756">
    <property type="entry name" value="RING-HC_TRIM36_C-I"/>
    <property type="match status" value="1"/>
</dbReference>
<sequence>MEGDGSDSLVTIKNIERELICPACKELFTHPLILPCQHSICHKCVKELLLTHDDSFNDVGSDNSNQSSPRLRLPSPSMDKIDRLSRPGWKRGSLTPRTTTFPCPGCEHDVDLGERGISGLFRNFTLETIVERYRQAARAATAIMCDLCKPPPQESTKSCMDCSASYCNECFKIYHPWGTVKAQHEYVGPTTNFRPKVREVPIELECSYCIRSYYHSCSLGGNPAEKLSKDIDYLIGKESQVKSQISELNLLMKETECNGERAKEEAVTHFEKLFEVLEERKSSVLKAIDASKKLRLDKFQTQVEEYQGLLENSGLVGYAQEVLKETDQSCFVQTAKQLHLRIQKATESLKSFRPAAQTSFEDYVVNTSKQTELLGELSFFSSGIDVPEINEEQSRVYNNALINWYHPEKDKADSYVLEYRKINRDEEMLSWNEVEVCGTSKVISDLESNCNYAFRVRAYKGSICSPCSRELTLHTPPAPGTGTPGNQKAVEQKRPW</sequence>
<evidence type="ECO:0000256" key="5">
    <source>
        <dbReference type="ARBA" id="ARBA00022771"/>
    </source>
</evidence>
<dbReference type="InterPro" id="IPR003961">
    <property type="entry name" value="FN3_dom"/>
</dbReference>
<organism evidence="14 15">
    <name type="scientific">Ursus americanus</name>
    <name type="common">American black bear</name>
    <name type="synonym">Euarctos americanus</name>
    <dbReference type="NCBI Taxonomy" id="9643"/>
    <lineage>
        <taxon>Eukaryota</taxon>
        <taxon>Metazoa</taxon>
        <taxon>Chordata</taxon>
        <taxon>Craniata</taxon>
        <taxon>Vertebrata</taxon>
        <taxon>Euteleostomi</taxon>
        <taxon>Mammalia</taxon>
        <taxon>Eutheria</taxon>
        <taxon>Laurasiatheria</taxon>
        <taxon>Carnivora</taxon>
        <taxon>Caniformia</taxon>
        <taxon>Ursidae</taxon>
        <taxon>Ursus</taxon>
    </lineage>
</organism>
<name>A0A452SGN2_URSAM</name>
<dbReference type="InterPro" id="IPR027370">
    <property type="entry name" value="Znf-RING_euk"/>
</dbReference>
<dbReference type="PANTHER" id="PTHR24099:SF18">
    <property type="entry name" value="E3 UBIQUITIN-PROTEIN LIGASE TRIM36"/>
    <property type="match status" value="1"/>
</dbReference>
<dbReference type="InterPro" id="IPR001841">
    <property type="entry name" value="Znf_RING"/>
</dbReference>
<dbReference type="Ensembl" id="ENSUAMT00000035240.1">
    <property type="protein sequence ID" value="ENSUAMP00000031602.1"/>
    <property type="gene ID" value="ENSUAMG00000024214.1"/>
</dbReference>
<dbReference type="GO" id="GO:0007051">
    <property type="term" value="P:spindle organization"/>
    <property type="evidence" value="ECO:0007669"/>
    <property type="project" value="Ensembl"/>
</dbReference>
<evidence type="ECO:0000256" key="10">
    <source>
        <dbReference type="SAM" id="MobiDB-lite"/>
    </source>
</evidence>
<dbReference type="InterPro" id="IPR027726">
    <property type="entry name" value="Trim36_HC-RING"/>
</dbReference>
<dbReference type="GO" id="GO:0005829">
    <property type="term" value="C:cytosol"/>
    <property type="evidence" value="ECO:0007669"/>
    <property type="project" value="Ensembl"/>
</dbReference>
<dbReference type="GO" id="GO:0007340">
    <property type="term" value="P:acrosome reaction"/>
    <property type="evidence" value="ECO:0007669"/>
    <property type="project" value="TreeGrafter"/>
</dbReference>
<dbReference type="Gene3D" id="3.30.40.10">
    <property type="entry name" value="Zinc/RING finger domain, C3HC4 (zinc finger)"/>
    <property type="match status" value="1"/>
</dbReference>
<dbReference type="Pfam" id="PF13445">
    <property type="entry name" value="zf-RING_UBOX"/>
    <property type="match status" value="1"/>
</dbReference>
<evidence type="ECO:0000256" key="7">
    <source>
        <dbReference type="ARBA" id="ARBA00023054"/>
    </source>
</evidence>
<dbReference type="GeneTree" id="ENSGT00940000158373"/>
<proteinExistence type="predicted"/>
<dbReference type="GO" id="GO:0008270">
    <property type="term" value="F:zinc ion binding"/>
    <property type="evidence" value="ECO:0007669"/>
    <property type="project" value="UniProtKB-KW"/>
</dbReference>
<feature type="domain" description="COS" evidence="13">
    <location>
        <begin position="323"/>
        <end position="380"/>
    </location>
</feature>
<dbReference type="PROSITE" id="PS50853">
    <property type="entry name" value="FN3"/>
    <property type="match status" value="1"/>
</dbReference>
<dbReference type="InterPro" id="IPR040859">
    <property type="entry name" value="Midline-1_COS"/>
</dbReference>
<keyword evidence="15" id="KW-1185">Reference proteome</keyword>
<evidence type="ECO:0000256" key="3">
    <source>
        <dbReference type="ARBA" id="ARBA00022723"/>
    </source>
</evidence>
<dbReference type="GO" id="GO:0000281">
    <property type="term" value="P:mitotic cytokinesis"/>
    <property type="evidence" value="ECO:0007669"/>
    <property type="project" value="Ensembl"/>
</dbReference>
<dbReference type="GO" id="GO:0001669">
    <property type="term" value="C:acrosomal vesicle"/>
    <property type="evidence" value="ECO:0007669"/>
    <property type="project" value="TreeGrafter"/>
</dbReference>
<protein>
    <submittedName>
        <fullName evidence="14">Tripartite motif containing 36</fullName>
    </submittedName>
</protein>
<evidence type="ECO:0000259" key="12">
    <source>
        <dbReference type="PROSITE" id="PS50853"/>
    </source>
</evidence>
<dbReference type="AlphaFoldDB" id="A0A452SGN2"/>
<reference evidence="14" key="2">
    <citation type="submission" date="2025-08" db="UniProtKB">
        <authorList>
            <consortium name="Ensembl"/>
        </authorList>
    </citation>
    <scope>IDENTIFICATION</scope>
</reference>
<dbReference type="Gene3D" id="1.20.5.170">
    <property type="match status" value="1"/>
</dbReference>
<feature type="region of interest" description="Disordered" evidence="10">
    <location>
        <begin position="474"/>
        <end position="496"/>
    </location>
</feature>
<dbReference type="PROSITE" id="PS51262">
    <property type="entry name" value="COS"/>
    <property type="match status" value="1"/>
</dbReference>
<dbReference type="Pfam" id="PF22586">
    <property type="entry name" value="ANCHR-like_BBOX"/>
    <property type="match status" value="1"/>
</dbReference>
<dbReference type="InterPro" id="IPR013783">
    <property type="entry name" value="Ig-like_fold"/>
</dbReference>
<feature type="domain" description="RING-type" evidence="11">
    <location>
        <begin position="21"/>
        <end position="72"/>
    </location>
</feature>
<dbReference type="InterPro" id="IPR017903">
    <property type="entry name" value="COS_domain"/>
</dbReference>
<reference evidence="14" key="3">
    <citation type="submission" date="2025-09" db="UniProtKB">
        <authorList>
            <consortium name="Ensembl"/>
        </authorList>
    </citation>
    <scope>IDENTIFICATION</scope>
</reference>
<dbReference type="InterPro" id="IPR047066">
    <property type="entry name" value="TRIM36_Bbox1_Zfn"/>
</dbReference>
<evidence type="ECO:0000256" key="4">
    <source>
        <dbReference type="ARBA" id="ARBA00022737"/>
    </source>
</evidence>
<dbReference type="FunFam" id="4.10.830.40:FF:000001">
    <property type="entry name" value="E3 ubiquitin-protein ligase TRIM9 isoform X1"/>
    <property type="match status" value="1"/>
</dbReference>
<dbReference type="OMA" id="HEARVSW"/>
<dbReference type="CDD" id="cd00063">
    <property type="entry name" value="FN3"/>
    <property type="match status" value="1"/>
</dbReference>